<dbReference type="AlphaFoldDB" id="A0A1J4RVZ9"/>
<evidence type="ECO:0000313" key="3">
    <source>
        <dbReference type="Proteomes" id="UP000182753"/>
    </source>
</evidence>
<dbReference type="Proteomes" id="UP000182753">
    <property type="component" value="Unassembled WGS sequence"/>
</dbReference>
<reference evidence="2 3" key="1">
    <citation type="journal article" date="2016" name="Environ. Microbiol.">
        <title>Genomic resolution of a cold subsurface aquifer community provides metabolic insights for novel microbes adapted to high CO concentrations.</title>
        <authorList>
            <person name="Probst A.J."/>
            <person name="Castelle C.J."/>
            <person name="Singh A."/>
            <person name="Brown C.T."/>
            <person name="Anantharaman K."/>
            <person name="Sharon I."/>
            <person name="Hug L.A."/>
            <person name="Burstein D."/>
            <person name="Emerson J.B."/>
            <person name="Thomas B.C."/>
            <person name="Banfield J.F."/>
        </authorList>
    </citation>
    <scope>NUCLEOTIDE SEQUENCE [LARGE SCALE GENOMIC DNA]</scope>
    <source>
        <strain evidence="2">CG1_02_42_45</strain>
    </source>
</reference>
<protein>
    <submittedName>
        <fullName evidence="2">Uncharacterized protein</fullName>
    </submittedName>
</protein>
<accession>A0A1J4RVZ9</accession>
<gene>
    <name evidence="2" type="ORF">AUJ40_00540</name>
</gene>
<keyword evidence="1" id="KW-0472">Membrane</keyword>
<evidence type="ECO:0000256" key="1">
    <source>
        <dbReference type="SAM" id="Phobius"/>
    </source>
</evidence>
<comment type="caution">
    <text evidence="2">The sequence shown here is derived from an EMBL/GenBank/DDBJ whole genome shotgun (WGS) entry which is preliminary data.</text>
</comment>
<keyword evidence="1" id="KW-0812">Transmembrane</keyword>
<evidence type="ECO:0000313" key="2">
    <source>
        <dbReference type="EMBL" id="OIN90110.1"/>
    </source>
</evidence>
<proteinExistence type="predicted"/>
<name>A0A1J4RVZ9_9BACT</name>
<organism evidence="2 3">
    <name type="scientific">Candidatus Berkelbacteria bacterium CG1_02_42_45</name>
    <dbReference type="NCBI Taxonomy" id="1805036"/>
    <lineage>
        <taxon>Bacteria</taxon>
        <taxon>Candidatus Berkelbacteria</taxon>
    </lineage>
</organism>
<dbReference type="EMBL" id="MNUJ01000010">
    <property type="protein sequence ID" value="OIN90110.1"/>
    <property type="molecule type" value="Genomic_DNA"/>
</dbReference>
<feature type="transmembrane region" description="Helical" evidence="1">
    <location>
        <begin position="63"/>
        <end position="80"/>
    </location>
</feature>
<sequence length="100" mass="11281">MKNIKSKISHSQREEILKRLISQDKQDIKNAPPESIDVSNLPEHSNAISQALAKRVRRDTARIIFLVALSILIIFGLYFADKGTGILTKSAQKITQFLHI</sequence>
<keyword evidence="1" id="KW-1133">Transmembrane helix</keyword>